<evidence type="ECO:0000313" key="3">
    <source>
        <dbReference type="Proteomes" id="UP000569914"/>
    </source>
</evidence>
<feature type="transmembrane region" description="Helical" evidence="1">
    <location>
        <begin position="48"/>
        <end position="81"/>
    </location>
</feature>
<dbReference type="PANTHER" id="PTHR35007:SF4">
    <property type="entry name" value="CONSERVED TRANSMEMBRANE PROTEIN-RELATED"/>
    <property type="match status" value="1"/>
</dbReference>
<reference evidence="2 3" key="1">
    <citation type="submission" date="2020-07" db="EMBL/GenBank/DDBJ databases">
        <title>Sequencing the genomes of 1000 actinobacteria strains.</title>
        <authorList>
            <person name="Klenk H.-P."/>
        </authorList>
    </citation>
    <scope>NUCLEOTIDE SEQUENCE [LARGE SCALE GENOMIC DNA]</scope>
    <source>
        <strain evidence="2 3">DSM 22083</strain>
    </source>
</reference>
<gene>
    <name evidence="2" type="ORF">BKA15_002948</name>
</gene>
<dbReference type="AlphaFoldDB" id="A0A7Y9I7C0"/>
<accession>A0A7Y9I7C0</accession>
<keyword evidence="3" id="KW-1185">Reference proteome</keyword>
<evidence type="ECO:0000313" key="2">
    <source>
        <dbReference type="EMBL" id="NYE71619.1"/>
    </source>
</evidence>
<proteinExistence type="predicted"/>
<feature type="transmembrane region" description="Helical" evidence="1">
    <location>
        <begin position="240"/>
        <end position="263"/>
    </location>
</feature>
<keyword evidence="1" id="KW-0472">Membrane</keyword>
<evidence type="ECO:0000256" key="1">
    <source>
        <dbReference type="SAM" id="Phobius"/>
    </source>
</evidence>
<name>A0A7Y9I7C0_9ACTN</name>
<keyword evidence="1" id="KW-1133">Transmembrane helix</keyword>
<keyword evidence="1" id="KW-0812">Transmembrane</keyword>
<protein>
    <submittedName>
        <fullName evidence="2">Tight adherence protein B</fullName>
    </submittedName>
</protein>
<comment type="caution">
    <text evidence="2">The sequence shown here is derived from an EMBL/GenBank/DDBJ whole genome shotgun (WGS) entry which is preliminary data.</text>
</comment>
<feature type="transmembrane region" description="Helical" evidence="1">
    <location>
        <begin position="208"/>
        <end position="228"/>
    </location>
</feature>
<dbReference type="PANTHER" id="PTHR35007">
    <property type="entry name" value="INTEGRAL MEMBRANE PROTEIN-RELATED"/>
    <property type="match status" value="1"/>
</dbReference>
<dbReference type="RefSeq" id="WP_179751894.1">
    <property type="nucleotide sequence ID" value="NZ_JACCBU010000001.1"/>
</dbReference>
<dbReference type="Proteomes" id="UP000569914">
    <property type="component" value="Unassembled WGS sequence"/>
</dbReference>
<organism evidence="2 3">
    <name type="scientific">Microlunatus parietis</name>
    <dbReference type="NCBI Taxonomy" id="682979"/>
    <lineage>
        <taxon>Bacteria</taxon>
        <taxon>Bacillati</taxon>
        <taxon>Actinomycetota</taxon>
        <taxon>Actinomycetes</taxon>
        <taxon>Propionibacteriales</taxon>
        <taxon>Propionibacteriaceae</taxon>
        <taxon>Microlunatus</taxon>
    </lineage>
</organism>
<dbReference type="EMBL" id="JACCBU010000001">
    <property type="protein sequence ID" value="NYE71619.1"/>
    <property type="molecule type" value="Genomic_DNA"/>
</dbReference>
<sequence>MTLLAVALAALAAVLITPPRPGRPVLDRLAAGGQVPVRIAGRGRWLVLLPMAAAVVVVAALLGGGRAAAYATAGVIMAGLALRMIMGGGRRGRSIRAEAEIADACRALANEVRVGKIPVDALAAAAVDHPILAEAERADRLGADVAELWRRQSRLPGQAGLLDLARGWEVCRATGAPLSVTLDQIADSLGADQTVRLMVASELAAPRASGKIMAVLPLLGIGLGYLIGGDPLGYLWREPVGWACLVGGTLLAAAGILWVDALARQAEHE</sequence>